<evidence type="ECO:0000259" key="2">
    <source>
        <dbReference type="PROSITE" id="PS51186"/>
    </source>
</evidence>
<dbReference type="PANTHER" id="PTHR13947:SF37">
    <property type="entry name" value="LD18367P"/>
    <property type="match status" value="1"/>
</dbReference>
<keyword evidence="1" id="KW-0808">Transferase</keyword>
<dbReference type="CDD" id="cd04301">
    <property type="entry name" value="NAT_SF"/>
    <property type="match status" value="1"/>
</dbReference>
<protein>
    <submittedName>
        <fullName evidence="3">GNAT family N-acetyltransferase</fullName>
    </submittedName>
</protein>
<dbReference type="InterPro" id="IPR016181">
    <property type="entry name" value="Acyl_CoA_acyltransferase"/>
</dbReference>
<feature type="domain" description="N-acetyltransferase" evidence="2">
    <location>
        <begin position="1"/>
        <end position="149"/>
    </location>
</feature>
<name>A0ABS1ESH2_9CLOT</name>
<dbReference type="Gene3D" id="3.40.630.30">
    <property type="match status" value="1"/>
</dbReference>
<dbReference type="Proteomes" id="UP000596739">
    <property type="component" value="Unassembled WGS sequence"/>
</dbReference>
<dbReference type="SUPFAM" id="SSF55729">
    <property type="entry name" value="Acyl-CoA N-acyltransferases (Nat)"/>
    <property type="match status" value="1"/>
</dbReference>
<gene>
    <name evidence="3" type="ORF">JHL18_16905</name>
</gene>
<reference evidence="4" key="1">
    <citation type="submission" date="2021-01" db="EMBL/GenBank/DDBJ databases">
        <title>Genome public.</title>
        <authorList>
            <person name="Liu C."/>
            <person name="Sun Q."/>
        </authorList>
    </citation>
    <scope>NUCLEOTIDE SEQUENCE [LARGE SCALE GENOMIC DNA]</scope>
    <source>
        <strain evidence="4">YIM B02505</strain>
    </source>
</reference>
<evidence type="ECO:0000256" key="1">
    <source>
        <dbReference type="ARBA" id="ARBA00022679"/>
    </source>
</evidence>
<dbReference type="Pfam" id="PF00583">
    <property type="entry name" value="Acetyltransf_1"/>
    <property type="match status" value="1"/>
</dbReference>
<dbReference type="InterPro" id="IPR050769">
    <property type="entry name" value="NAT_camello-type"/>
</dbReference>
<dbReference type="InterPro" id="IPR000182">
    <property type="entry name" value="GNAT_dom"/>
</dbReference>
<dbReference type="PROSITE" id="PS51186">
    <property type="entry name" value="GNAT"/>
    <property type="match status" value="1"/>
</dbReference>
<dbReference type="EMBL" id="JAENHN010000046">
    <property type="protein sequence ID" value="MBK1812305.1"/>
    <property type="molecule type" value="Genomic_DNA"/>
</dbReference>
<evidence type="ECO:0000313" key="3">
    <source>
        <dbReference type="EMBL" id="MBK1812305.1"/>
    </source>
</evidence>
<sequence length="149" mass="17350">MRILKTDSKNEDFRKLTELLDENLYELYGEDIKIYSKQNSVDYNLKDVIVIYIDDEPVACGASKEYDNNTIELKRIFVKKANRGQGLSKLIVKQIEELGRSDEYRFGILQTGRKQIEAIKLYERTGYEIIENYGVYIGDDESVCMKKAL</sequence>
<dbReference type="PANTHER" id="PTHR13947">
    <property type="entry name" value="GNAT FAMILY N-ACETYLTRANSFERASE"/>
    <property type="match status" value="1"/>
</dbReference>
<proteinExistence type="predicted"/>
<accession>A0ABS1ESH2</accession>
<organism evidence="3 4">
    <name type="scientific">Clostridium yunnanense</name>
    <dbReference type="NCBI Taxonomy" id="2800325"/>
    <lineage>
        <taxon>Bacteria</taxon>
        <taxon>Bacillati</taxon>
        <taxon>Bacillota</taxon>
        <taxon>Clostridia</taxon>
        <taxon>Eubacteriales</taxon>
        <taxon>Clostridiaceae</taxon>
        <taxon>Clostridium</taxon>
    </lineage>
</organism>
<comment type="caution">
    <text evidence="3">The sequence shown here is derived from an EMBL/GenBank/DDBJ whole genome shotgun (WGS) entry which is preliminary data.</text>
</comment>
<dbReference type="RefSeq" id="WP_200271404.1">
    <property type="nucleotide sequence ID" value="NZ_JAENHN010000046.1"/>
</dbReference>
<keyword evidence="4" id="KW-1185">Reference proteome</keyword>
<evidence type="ECO:0000313" key="4">
    <source>
        <dbReference type="Proteomes" id="UP000596739"/>
    </source>
</evidence>